<protein>
    <submittedName>
        <fullName evidence="2">Uncharacterized protein</fullName>
    </submittedName>
</protein>
<reference evidence="2 3" key="2">
    <citation type="journal article" date="2021" name="Curr. Genet.">
        <title>Genetic response to nitrogen starvation in the aggressive Eucalyptus foliar pathogen Teratosphaeria destructans.</title>
        <authorList>
            <person name="Havenga M."/>
            <person name="Wingfield B.D."/>
            <person name="Wingfield M.J."/>
            <person name="Dreyer L.L."/>
            <person name="Roets F."/>
            <person name="Aylward J."/>
        </authorList>
    </citation>
    <scope>NUCLEOTIDE SEQUENCE [LARGE SCALE GENOMIC DNA]</scope>
    <source>
        <strain evidence="2">CMW44962</strain>
    </source>
</reference>
<reference evidence="2 3" key="1">
    <citation type="journal article" date="2018" name="IMA Fungus">
        <title>IMA Genome-F 10: Nine draft genome sequences of Claviceps purpurea s.lat., including C. arundinis, C. humidiphila, and C. cf. spartinae, pseudomolecules for the pitch canker pathogen Fusarium circinatum, draft genome of Davidsoniella eucalypti, Grosmannia galeiformis, Quambalaria eucalypti, and Teratosphaeria destructans.</title>
        <authorList>
            <person name="Wingfield B.D."/>
            <person name="Liu M."/>
            <person name="Nguyen H.D."/>
            <person name="Lane F.A."/>
            <person name="Morgan S.W."/>
            <person name="De Vos L."/>
            <person name="Wilken P.M."/>
            <person name="Duong T.A."/>
            <person name="Aylward J."/>
            <person name="Coetzee M.P."/>
            <person name="Dadej K."/>
            <person name="De Beer Z.W."/>
            <person name="Findlay W."/>
            <person name="Havenga M."/>
            <person name="Kolarik M."/>
            <person name="Menzies J.G."/>
            <person name="Naidoo K."/>
            <person name="Pochopski O."/>
            <person name="Shoukouhi P."/>
            <person name="Santana Q.C."/>
            <person name="Seifert K.A."/>
            <person name="Soal N."/>
            <person name="Steenkamp E.T."/>
            <person name="Tatham C.T."/>
            <person name="van der Nest M.A."/>
            <person name="Wingfield M.J."/>
        </authorList>
    </citation>
    <scope>NUCLEOTIDE SEQUENCE [LARGE SCALE GENOMIC DNA]</scope>
    <source>
        <strain evidence="2">CMW44962</strain>
    </source>
</reference>
<proteinExistence type="predicted"/>
<dbReference type="Proteomes" id="UP001138500">
    <property type="component" value="Unassembled WGS sequence"/>
</dbReference>
<name>A0A9W7SM54_9PEZI</name>
<gene>
    <name evidence="2" type="ORF">Tdes44962_MAKER04475</name>
</gene>
<dbReference type="EMBL" id="RIBY02002167">
    <property type="protein sequence ID" value="KAH9823731.1"/>
    <property type="molecule type" value="Genomic_DNA"/>
</dbReference>
<comment type="caution">
    <text evidence="2">The sequence shown here is derived from an EMBL/GenBank/DDBJ whole genome shotgun (WGS) entry which is preliminary data.</text>
</comment>
<accession>A0A9W7SM54</accession>
<evidence type="ECO:0000313" key="3">
    <source>
        <dbReference type="Proteomes" id="UP001138500"/>
    </source>
</evidence>
<keyword evidence="3" id="KW-1185">Reference proteome</keyword>
<dbReference type="AlphaFoldDB" id="A0A9W7SM54"/>
<organism evidence="2 3">
    <name type="scientific">Teratosphaeria destructans</name>
    <dbReference type="NCBI Taxonomy" id="418781"/>
    <lineage>
        <taxon>Eukaryota</taxon>
        <taxon>Fungi</taxon>
        <taxon>Dikarya</taxon>
        <taxon>Ascomycota</taxon>
        <taxon>Pezizomycotina</taxon>
        <taxon>Dothideomycetes</taxon>
        <taxon>Dothideomycetidae</taxon>
        <taxon>Mycosphaerellales</taxon>
        <taxon>Teratosphaeriaceae</taxon>
        <taxon>Teratosphaeria</taxon>
    </lineage>
</organism>
<evidence type="ECO:0000256" key="1">
    <source>
        <dbReference type="SAM" id="MobiDB-lite"/>
    </source>
</evidence>
<feature type="region of interest" description="Disordered" evidence="1">
    <location>
        <begin position="102"/>
        <end position="124"/>
    </location>
</feature>
<evidence type="ECO:0000313" key="2">
    <source>
        <dbReference type="EMBL" id="KAH9823731.1"/>
    </source>
</evidence>
<sequence length="124" mass="14004">MLAFEADWYFGALGSYLPHSIDHKLTPLGNFEKRKPQTRLQLDDMGIQDPMVADDAPSEDMIVKSLEEAHHAGHGVSLKPEGMSFKDFMDLVWLAMEEKRFHSDQTDRKVEKGAEAGEEEKRGG</sequence>